<evidence type="ECO:0000256" key="5">
    <source>
        <dbReference type="ARBA" id="ARBA00022777"/>
    </source>
</evidence>
<dbReference type="PROSITE" id="PS50089">
    <property type="entry name" value="ZF_RING_2"/>
    <property type="match status" value="1"/>
</dbReference>
<dbReference type="Gene3D" id="3.30.40.10">
    <property type="entry name" value="Zinc/RING finger domain, C3HC4 (zinc finger)"/>
    <property type="match status" value="1"/>
</dbReference>
<dbReference type="PROSITE" id="PS00108">
    <property type="entry name" value="PROTEIN_KINASE_ST"/>
    <property type="match status" value="1"/>
</dbReference>
<dbReference type="InterPro" id="IPR011009">
    <property type="entry name" value="Kinase-like_dom_sf"/>
</dbReference>
<dbReference type="InterPro" id="IPR013083">
    <property type="entry name" value="Znf_RING/FYVE/PHD"/>
</dbReference>
<keyword evidence="9" id="KW-0862">Zinc</keyword>
<dbReference type="Gene3D" id="1.10.510.10">
    <property type="entry name" value="Transferase(Phosphotransferase) domain 1"/>
    <property type="match status" value="1"/>
</dbReference>
<evidence type="ECO:0000256" key="1">
    <source>
        <dbReference type="ARBA" id="ARBA00012513"/>
    </source>
</evidence>
<keyword evidence="6" id="KW-0067">ATP-binding</keyword>
<evidence type="ECO:0000259" key="12">
    <source>
        <dbReference type="PROSITE" id="PS50089"/>
    </source>
</evidence>
<dbReference type="PROSITE" id="PS50011">
    <property type="entry name" value="PROTEIN_KINASE_DOM"/>
    <property type="match status" value="1"/>
</dbReference>
<keyword evidence="14" id="KW-1185">Reference proteome</keyword>
<dbReference type="GO" id="GO:0005524">
    <property type="term" value="F:ATP binding"/>
    <property type="evidence" value="ECO:0007669"/>
    <property type="project" value="UniProtKB-KW"/>
</dbReference>
<evidence type="ECO:0000256" key="2">
    <source>
        <dbReference type="ARBA" id="ARBA00022527"/>
    </source>
</evidence>
<dbReference type="Proteomes" id="UP001431209">
    <property type="component" value="Unassembled WGS sequence"/>
</dbReference>
<keyword evidence="5" id="KW-0418">Kinase</keyword>
<dbReference type="Pfam" id="PF13920">
    <property type="entry name" value="zf-C3HC4_3"/>
    <property type="match status" value="1"/>
</dbReference>
<evidence type="ECO:0000256" key="7">
    <source>
        <dbReference type="ARBA" id="ARBA00047899"/>
    </source>
</evidence>
<dbReference type="EC" id="2.7.11.1" evidence="1"/>
<accession>A0AAW2ZIU8</accession>
<evidence type="ECO:0000256" key="4">
    <source>
        <dbReference type="ARBA" id="ARBA00022741"/>
    </source>
</evidence>
<feature type="domain" description="RING-type" evidence="12">
    <location>
        <begin position="551"/>
        <end position="589"/>
    </location>
</feature>
<keyword evidence="9" id="KW-0479">Metal-binding</keyword>
<evidence type="ECO:0000256" key="3">
    <source>
        <dbReference type="ARBA" id="ARBA00022679"/>
    </source>
</evidence>
<evidence type="ECO:0000256" key="9">
    <source>
        <dbReference type="PROSITE-ProRule" id="PRU00175"/>
    </source>
</evidence>
<dbReference type="InterPro" id="IPR008271">
    <property type="entry name" value="Ser/Thr_kinase_AS"/>
</dbReference>
<dbReference type="InterPro" id="IPR001841">
    <property type="entry name" value="Znf_RING"/>
</dbReference>
<dbReference type="SMART" id="SM00220">
    <property type="entry name" value="S_TKc"/>
    <property type="match status" value="1"/>
</dbReference>
<feature type="coiled-coil region" evidence="10">
    <location>
        <begin position="145"/>
        <end position="203"/>
    </location>
</feature>
<keyword evidence="9" id="KW-0863">Zinc-finger</keyword>
<dbReference type="GO" id="GO:0004674">
    <property type="term" value="F:protein serine/threonine kinase activity"/>
    <property type="evidence" value="ECO:0007669"/>
    <property type="project" value="UniProtKB-KW"/>
</dbReference>
<dbReference type="EMBL" id="JAOPGA020001458">
    <property type="protein sequence ID" value="KAL0488646.1"/>
    <property type="molecule type" value="Genomic_DNA"/>
</dbReference>
<evidence type="ECO:0000313" key="13">
    <source>
        <dbReference type="EMBL" id="KAL0488646.1"/>
    </source>
</evidence>
<comment type="caution">
    <text evidence="13">The sequence shown here is derived from an EMBL/GenBank/DDBJ whole genome shotgun (WGS) entry which is preliminary data.</text>
</comment>
<keyword evidence="10" id="KW-0175">Coiled coil</keyword>
<dbReference type="InterPro" id="IPR050660">
    <property type="entry name" value="NEK_Ser/Thr_kinase"/>
</dbReference>
<comment type="catalytic activity">
    <reaction evidence="8">
        <text>L-seryl-[protein] + ATP = O-phospho-L-seryl-[protein] + ADP + H(+)</text>
        <dbReference type="Rhea" id="RHEA:17989"/>
        <dbReference type="Rhea" id="RHEA-COMP:9863"/>
        <dbReference type="Rhea" id="RHEA-COMP:11604"/>
        <dbReference type="ChEBI" id="CHEBI:15378"/>
        <dbReference type="ChEBI" id="CHEBI:29999"/>
        <dbReference type="ChEBI" id="CHEBI:30616"/>
        <dbReference type="ChEBI" id="CHEBI:83421"/>
        <dbReference type="ChEBI" id="CHEBI:456216"/>
        <dbReference type="EC" id="2.7.11.1"/>
    </reaction>
</comment>
<evidence type="ECO:0000259" key="11">
    <source>
        <dbReference type="PROSITE" id="PS50011"/>
    </source>
</evidence>
<proteinExistence type="predicted"/>
<evidence type="ECO:0000256" key="6">
    <source>
        <dbReference type="ARBA" id="ARBA00022840"/>
    </source>
</evidence>
<feature type="coiled-coil region" evidence="10">
    <location>
        <begin position="3"/>
        <end position="78"/>
    </location>
</feature>
<dbReference type="GO" id="GO:0008270">
    <property type="term" value="F:zinc ion binding"/>
    <property type="evidence" value="ECO:0007669"/>
    <property type="project" value="UniProtKB-KW"/>
</dbReference>
<name>A0AAW2ZIU8_9EUKA</name>
<evidence type="ECO:0000256" key="8">
    <source>
        <dbReference type="ARBA" id="ARBA00048679"/>
    </source>
</evidence>
<reference evidence="13 14" key="1">
    <citation type="submission" date="2024-03" db="EMBL/GenBank/DDBJ databases">
        <title>The Acrasis kona genome and developmental transcriptomes reveal deep origins of eukaryotic multicellular pathways.</title>
        <authorList>
            <person name="Sheikh S."/>
            <person name="Fu C.-J."/>
            <person name="Brown M.W."/>
            <person name="Baldauf S.L."/>
        </authorList>
    </citation>
    <scope>NUCLEOTIDE SEQUENCE [LARGE SCALE GENOMIC DNA]</scope>
    <source>
        <strain evidence="13 14">ATCC MYA-3509</strain>
    </source>
</reference>
<dbReference type="AlphaFoldDB" id="A0AAW2ZIU8"/>
<keyword evidence="4" id="KW-0547">Nucleotide-binding</keyword>
<evidence type="ECO:0000313" key="14">
    <source>
        <dbReference type="Proteomes" id="UP001431209"/>
    </source>
</evidence>
<dbReference type="SUPFAM" id="SSF57850">
    <property type="entry name" value="RING/U-box"/>
    <property type="match status" value="1"/>
</dbReference>
<sequence length="600" mass="68788">MNVFKKKANNNREQQLLEQAKREFEKQITFSDLMRLTLVRLIDDRTKAKDIQTNIAKVEKNSEELQKAKAQLKEHIQGLNVGQQPDQQIVDQKNVAEKNHQVVVNELSNALDSRPIIDHQQLERITAITANLFEFKRDYSESRLVQARQHLVDEYQEQLKKEKESIKRYEQAIQKVTSLRRELRAAEIALSSIDLEIEKHELEGTSPSESIKMHAIKKNEINKITRLVKVEEEELFAAGQQEHLPEELKHNARSVANVRNQPRVQRQESNMIGDYKIIEELQHGAQAKVYLCENANRDRVVVKAYTVVVASDIQVGMKECITVQSIQHQNVITILDYFTEHTSTFQRFCLVAPHYQGGDMDALLSRARLQNQNIPAPVVLRIAHQLASGLEVIHAKGIIHRDIKPKNIYLTPEGESLVIGDFGLAKSSNNKMSIAGEEDYMSFEMKSQKPYSGQTDMWSFGCVLYELMSLKHKNMSNDYLEAIADERLSEFRSELKQDMNMSGMYPQPLIELVIKLLQRRDVDRPTASQIVQMRDLFGGVEVVRADEQQECVICMDAAKSHACSPCGHKVVCEKCAERVYERGVCPICRAEVIHCIRIFE</sequence>
<dbReference type="InterPro" id="IPR000719">
    <property type="entry name" value="Prot_kinase_dom"/>
</dbReference>
<dbReference type="SUPFAM" id="SSF56112">
    <property type="entry name" value="Protein kinase-like (PK-like)"/>
    <property type="match status" value="1"/>
</dbReference>
<evidence type="ECO:0000256" key="10">
    <source>
        <dbReference type="SAM" id="Coils"/>
    </source>
</evidence>
<comment type="catalytic activity">
    <reaction evidence="7">
        <text>L-threonyl-[protein] + ATP = O-phospho-L-threonyl-[protein] + ADP + H(+)</text>
        <dbReference type="Rhea" id="RHEA:46608"/>
        <dbReference type="Rhea" id="RHEA-COMP:11060"/>
        <dbReference type="Rhea" id="RHEA-COMP:11605"/>
        <dbReference type="ChEBI" id="CHEBI:15378"/>
        <dbReference type="ChEBI" id="CHEBI:30013"/>
        <dbReference type="ChEBI" id="CHEBI:30616"/>
        <dbReference type="ChEBI" id="CHEBI:61977"/>
        <dbReference type="ChEBI" id="CHEBI:456216"/>
        <dbReference type="EC" id="2.7.11.1"/>
    </reaction>
</comment>
<dbReference type="Pfam" id="PF00069">
    <property type="entry name" value="Pkinase"/>
    <property type="match status" value="1"/>
</dbReference>
<gene>
    <name evidence="13" type="ORF">AKO1_015686</name>
</gene>
<dbReference type="PANTHER" id="PTHR43671">
    <property type="entry name" value="SERINE/THREONINE-PROTEIN KINASE NEK"/>
    <property type="match status" value="1"/>
</dbReference>
<keyword evidence="2" id="KW-0723">Serine/threonine-protein kinase</keyword>
<organism evidence="13 14">
    <name type="scientific">Acrasis kona</name>
    <dbReference type="NCBI Taxonomy" id="1008807"/>
    <lineage>
        <taxon>Eukaryota</taxon>
        <taxon>Discoba</taxon>
        <taxon>Heterolobosea</taxon>
        <taxon>Tetramitia</taxon>
        <taxon>Eutetramitia</taxon>
        <taxon>Acrasidae</taxon>
        <taxon>Acrasis</taxon>
    </lineage>
</organism>
<protein>
    <recommendedName>
        <fullName evidence="1">non-specific serine/threonine protein kinase</fullName>
        <ecNumber evidence="1">2.7.11.1</ecNumber>
    </recommendedName>
</protein>
<keyword evidence="3" id="KW-0808">Transferase</keyword>
<dbReference type="PANTHER" id="PTHR43671:SF98">
    <property type="entry name" value="SERINE_THREONINE-PROTEIN KINASE NEK11"/>
    <property type="match status" value="1"/>
</dbReference>
<feature type="domain" description="Protein kinase" evidence="11">
    <location>
        <begin position="275"/>
        <end position="537"/>
    </location>
</feature>